<dbReference type="GeneID" id="63756862"/>
<name>A0A1L9T000_9EURO</name>
<dbReference type="STRING" id="1036612.A0A1L9T000"/>
<feature type="transmembrane region" description="Helical" evidence="6">
    <location>
        <begin position="123"/>
        <end position="140"/>
    </location>
</feature>
<dbReference type="EMBL" id="KV878599">
    <property type="protein sequence ID" value="OJJ52782.1"/>
    <property type="molecule type" value="Genomic_DNA"/>
</dbReference>
<feature type="transmembrane region" description="Helical" evidence="6">
    <location>
        <begin position="448"/>
        <end position="472"/>
    </location>
</feature>
<dbReference type="GO" id="GO:0005886">
    <property type="term" value="C:plasma membrane"/>
    <property type="evidence" value="ECO:0007669"/>
    <property type="project" value="TreeGrafter"/>
</dbReference>
<evidence type="ECO:0000256" key="4">
    <source>
        <dbReference type="ARBA" id="ARBA00023136"/>
    </source>
</evidence>
<gene>
    <name evidence="8" type="ORF">ASPSYDRAFT_137384</name>
</gene>
<dbReference type="AlphaFoldDB" id="A0A1L9T000"/>
<dbReference type="InterPro" id="IPR020846">
    <property type="entry name" value="MFS_dom"/>
</dbReference>
<feature type="transmembrane region" description="Helical" evidence="6">
    <location>
        <begin position="484"/>
        <end position="503"/>
    </location>
</feature>
<dbReference type="InterPro" id="IPR011701">
    <property type="entry name" value="MFS"/>
</dbReference>
<feature type="transmembrane region" description="Helical" evidence="6">
    <location>
        <begin position="181"/>
        <end position="202"/>
    </location>
</feature>
<feature type="transmembrane region" description="Helical" evidence="6">
    <location>
        <begin position="338"/>
        <end position="357"/>
    </location>
</feature>
<comment type="subcellular location">
    <subcellularLocation>
        <location evidence="1">Membrane</location>
        <topology evidence="1">Multi-pass membrane protein</topology>
    </subcellularLocation>
</comment>
<keyword evidence="4 6" id="KW-0472">Membrane</keyword>
<keyword evidence="2 6" id="KW-0812">Transmembrane</keyword>
<dbReference type="RefSeq" id="XP_040696588.1">
    <property type="nucleotide sequence ID" value="XM_040840789.1"/>
</dbReference>
<feature type="transmembrane region" description="Helical" evidence="6">
    <location>
        <begin position="377"/>
        <end position="400"/>
    </location>
</feature>
<dbReference type="SUPFAM" id="SSF103473">
    <property type="entry name" value="MFS general substrate transporter"/>
    <property type="match status" value="1"/>
</dbReference>
<keyword evidence="9" id="KW-1185">Reference proteome</keyword>
<dbReference type="InterPro" id="IPR036259">
    <property type="entry name" value="MFS_trans_sf"/>
</dbReference>
<accession>A0A1L9T000</accession>
<protein>
    <recommendedName>
        <fullName evidence="7">Major facilitator superfamily (MFS) profile domain-containing protein</fullName>
    </recommendedName>
</protein>
<evidence type="ECO:0000256" key="1">
    <source>
        <dbReference type="ARBA" id="ARBA00004141"/>
    </source>
</evidence>
<proteinExistence type="predicted"/>
<sequence length="556" mass="61027">MEPRPDHAPPGTVILIDFEGTIEAEHSRNSTDVVLNPVPSSDPNDPLNWSLARKWGATLCALFYTWSVCVSSSACYSVFVPIHEESGVSIAKLNEGTGYMYLLFGWALLFWIPLALTYGRRGVYLISLLGTAMMNVWAGYATTNPTWIATRILIGFFGAPCEALAGVTMADIWFTHERGTYMGLFTLAMFGGTLGPVPAGFITDAMGWPWVLFWCAILNAVAFVTCFFAMEETMYFRQANHPASGPLQKSATIEADAETDAASQRYRKEATIQTGPDANVPGEEHEKEIGTRGNADTNISTSYGIKPYFRKLAPIAGRGGRPAHVLQKVVCSIQMLRFPPVVFAGFIYGCYMCWYAVVNATLSIFFGSSPYNFAPSIVGLTYISEIIGSYLAGFCAGKLADKLSILLTRRNGGIMEPEFRLWCFVGGCIIAPLGLLLFGVGYAHELSWVALVFGMGMVGFVSPAAGSLAVSYVVDCYHELRGEALITVVIIRNTINFGFNYGVTPWLENNGAQDMYITVAVLAFVTTASFLIMIKWGRQMRVRSGEAYWKYAKRHT</sequence>
<evidence type="ECO:0000256" key="2">
    <source>
        <dbReference type="ARBA" id="ARBA00022692"/>
    </source>
</evidence>
<dbReference type="Proteomes" id="UP000184356">
    <property type="component" value="Unassembled WGS sequence"/>
</dbReference>
<feature type="transmembrane region" description="Helical" evidence="6">
    <location>
        <begin position="515"/>
        <end position="534"/>
    </location>
</feature>
<dbReference type="PANTHER" id="PTHR23502">
    <property type="entry name" value="MAJOR FACILITATOR SUPERFAMILY"/>
    <property type="match status" value="1"/>
</dbReference>
<evidence type="ECO:0000259" key="7">
    <source>
        <dbReference type="PROSITE" id="PS50850"/>
    </source>
</evidence>
<reference evidence="9" key="1">
    <citation type="journal article" date="2017" name="Genome Biol.">
        <title>Comparative genomics reveals high biological diversity and specific adaptations in the industrially and medically important fungal genus Aspergillus.</title>
        <authorList>
            <person name="de Vries R.P."/>
            <person name="Riley R."/>
            <person name="Wiebenga A."/>
            <person name="Aguilar-Osorio G."/>
            <person name="Amillis S."/>
            <person name="Uchima C.A."/>
            <person name="Anderluh G."/>
            <person name="Asadollahi M."/>
            <person name="Askin M."/>
            <person name="Barry K."/>
            <person name="Battaglia E."/>
            <person name="Bayram O."/>
            <person name="Benocci T."/>
            <person name="Braus-Stromeyer S.A."/>
            <person name="Caldana C."/>
            <person name="Canovas D."/>
            <person name="Cerqueira G.C."/>
            <person name="Chen F."/>
            <person name="Chen W."/>
            <person name="Choi C."/>
            <person name="Clum A."/>
            <person name="Dos Santos R.A."/>
            <person name="Damasio A.R."/>
            <person name="Diallinas G."/>
            <person name="Emri T."/>
            <person name="Fekete E."/>
            <person name="Flipphi M."/>
            <person name="Freyberg S."/>
            <person name="Gallo A."/>
            <person name="Gournas C."/>
            <person name="Habgood R."/>
            <person name="Hainaut M."/>
            <person name="Harispe M.L."/>
            <person name="Henrissat B."/>
            <person name="Hilden K.S."/>
            <person name="Hope R."/>
            <person name="Hossain A."/>
            <person name="Karabika E."/>
            <person name="Karaffa L."/>
            <person name="Karanyi Z."/>
            <person name="Krasevec N."/>
            <person name="Kuo A."/>
            <person name="Kusch H."/>
            <person name="LaButti K."/>
            <person name="Lagendijk E.L."/>
            <person name="Lapidus A."/>
            <person name="Levasseur A."/>
            <person name="Lindquist E."/>
            <person name="Lipzen A."/>
            <person name="Logrieco A.F."/>
            <person name="MacCabe A."/>
            <person name="Maekelae M.R."/>
            <person name="Malavazi I."/>
            <person name="Melin P."/>
            <person name="Meyer V."/>
            <person name="Mielnichuk N."/>
            <person name="Miskei M."/>
            <person name="Molnar A.P."/>
            <person name="Mule G."/>
            <person name="Ngan C.Y."/>
            <person name="Orejas M."/>
            <person name="Orosz E."/>
            <person name="Ouedraogo J.P."/>
            <person name="Overkamp K.M."/>
            <person name="Park H.-S."/>
            <person name="Perrone G."/>
            <person name="Piumi F."/>
            <person name="Punt P.J."/>
            <person name="Ram A.F."/>
            <person name="Ramon A."/>
            <person name="Rauscher S."/>
            <person name="Record E."/>
            <person name="Riano-Pachon D.M."/>
            <person name="Robert V."/>
            <person name="Roehrig J."/>
            <person name="Ruller R."/>
            <person name="Salamov A."/>
            <person name="Salih N.S."/>
            <person name="Samson R.A."/>
            <person name="Sandor E."/>
            <person name="Sanguinetti M."/>
            <person name="Schuetze T."/>
            <person name="Sepcic K."/>
            <person name="Shelest E."/>
            <person name="Sherlock G."/>
            <person name="Sophianopoulou V."/>
            <person name="Squina F.M."/>
            <person name="Sun H."/>
            <person name="Susca A."/>
            <person name="Todd R.B."/>
            <person name="Tsang A."/>
            <person name="Unkles S.E."/>
            <person name="van de Wiele N."/>
            <person name="van Rossen-Uffink D."/>
            <person name="Oliveira J.V."/>
            <person name="Vesth T.C."/>
            <person name="Visser J."/>
            <person name="Yu J.-H."/>
            <person name="Zhou M."/>
            <person name="Andersen M.R."/>
            <person name="Archer D.B."/>
            <person name="Baker S.E."/>
            <person name="Benoit I."/>
            <person name="Brakhage A.A."/>
            <person name="Braus G.H."/>
            <person name="Fischer R."/>
            <person name="Frisvad J.C."/>
            <person name="Goldman G.H."/>
            <person name="Houbraken J."/>
            <person name="Oakley B."/>
            <person name="Pocsi I."/>
            <person name="Scazzocchio C."/>
            <person name="Seiboth B."/>
            <person name="vanKuyk P.A."/>
            <person name="Wortman J."/>
            <person name="Dyer P.S."/>
            <person name="Grigoriev I.V."/>
        </authorList>
    </citation>
    <scope>NUCLEOTIDE SEQUENCE [LARGE SCALE GENOMIC DNA]</scope>
    <source>
        <strain evidence="9">CBS 593.65</strain>
    </source>
</reference>
<keyword evidence="3 6" id="KW-1133">Transmembrane helix</keyword>
<feature type="region of interest" description="Disordered" evidence="5">
    <location>
        <begin position="274"/>
        <end position="293"/>
    </location>
</feature>
<evidence type="ECO:0000313" key="9">
    <source>
        <dbReference type="Proteomes" id="UP000184356"/>
    </source>
</evidence>
<dbReference type="Gene3D" id="1.20.1250.20">
    <property type="entry name" value="MFS general substrate transporter like domains"/>
    <property type="match status" value="1"/>
</dbReference>
<dbReference type="GO" id="GO:0022857">
    <property type="term" value="F:transmembrane transporter activity"/>
    <property type="evidence" value="ECO:0007669"/>
    <property type="project" value="InterPro"/>
</dbReference>
<feature type="transmembrane region" description="Helical" evidence="6">
    <location>
        <begin position="208"/>
        <end position="230"/>
    </location>
</feature>
<feature type="transmembrane region" description="Helical" evidence="6">
    <location>
        <begin position="152"/>
        <end position="174"/>
    </location>
</feature>
<evidence type="ECO:0000256" key="5">
    <source>
        <dbReference type="SAM" id="MobiDB-lite"/>
    </source>
</evidence>
<dbReference type="Pfam" id="PF07690">
    <property type="entry name" value="MFS_1"/>
    <property type="match status" value="1"/>
</dbReference>
<dbReference type="OrthoDB" id="5215911at2759"/>
<evidence type="ECO:0000256" key="6">
    <source>
        <dbReference type="SAM" id="Phobius"/>
    </source>
</evidence>
<evidence type="ECO:0000256" key="3">
    <source>
        <dbReference type="ARBA" id="ARBA00022989"/>
    </source>
</evidence>
<evidence type="ECO:0000313" key="8">
    <source>
        <dbReference type="EMBL" id="OJJ52782.1"/>
    </source>
</evidence>
<dbReference type="PANTHER" id="PTHR23502:SF30">
    <property type="entry name" value="TRANSPORTER, PUTATIVE (AFU_ORTHOLOGUE AFUA_8G04702)-RELATED"/>
    <property type="match status" value="1"/>
</dbReference>
<dbReference type="PROSITE" id="PS50850">
    <property type="entry name" value="MFS"/>
    <property type="match status" value="1"/>
</dbReference>
<dbReference type="VEuPathDB" id="FungiDB:ASPSYDRAFT_137384"/>
<organism evidence="8 9">
    <name type="scientific">Aspergillus sydowii CBS 593.65</name>
    <dbReference type="NCBI Taxonomy" id="1036612"/>
    <lineage>
        <taxon>Eukaryota</taxon>
        <taxon>Fungi</taxon>
        <taxon>Dikarya</taxon>
        <taxon>Ascomycota</taxon>
        <taxon>Pezizomycotina</taxon>
        <taxon>Eurotiomycetes</taxon>
        <taxon>Eurotiomycetidae</taxon>
        <taxon>Eurotiales</taxon>
        <taxon>Aspergillaceae</taxon>
        <taxon>Aspergillus</taxon>
        <taxon>Aspergillus subgen. Nidulantes</taxon>
    </lineage>
</organism>
<feature type="transmembrane region" description="Helical" evidence="6">
    <location>
        <begin position="55"/>
        <end position="79"/>
    </location>
</feature>
<feature type="domain" description="Major facilitator superfamily (MFS) profile" evidence="7">
    <location>
        <begin position="53"/>
        <end position="538"/>
    </location>
</feature>
<feature type="transmembrane region" description="Helical" evidence="6">
    <location>
        <begin position="421"/>
        <end position="442"/>
    </location>
</feature>
<feature type="transmembrane region" description="Helical" evidence="6">
    <location>
        <begin position="99"/>
        <end position="116"/>
    </location>
</feature>